<organism evidence="1">
    <name type="scientific">marine sediment metagenome</name>
    <dbReference type="NCBI Taxonomy" id="412755"/>
    <lineage>
        <taxon>unclassified sequences</taxon>
        <taxon>metagenomes</taxon>
        <taxon>ecological metagenomes</taxon>
    </lineage>
</organism>
<name>A0A0F9BSA1_9ZZZZ</name>
<proteinExistence type="predicted"/>
<accession>A0A0F9BSA1</accession>
<dbReference type="EMBL" id="LAZR01050481">
    <property type="protein sequence ID" value="KKK87261.1"/>
    <property type="molecule type" value="Genomic_DNA"/>
</dbReference>
<dbReference type="AlphaFoldDB" id="A0A0F9BSA1"/>
<evidence type="ECO:0000313" key="1">
    <source>
        <dbReference type="EMBL" id="KKK87261.1"/>
    </source>
</evidence>
<gene>
    <name evidence="1" type="ORF">LCGC14_2755030</name>
</gene>
<sequence length="71" mass="8453">MNKNLQTSNTIIYRVAVKTRRVRKDQVERDLQVAIREALWQVGNEFEILDFPIDLEVKINAEPFVHSWELK</sequence>
<reference evidence="1" key="1">
    <citation type="journal article" date="2015" name="Nature">
        <title>Complex archaea that bridge the gap between prokaryotes and eukaryotes.</title>
        <authorList>
            <person name="Spang A."/>
            <person name="Saw J.H."/>
            <person name="Jorgensen S.L."/>
            <person name="Zaremba-Niedzwiedzka K."/>
            <person name="Martijn J."/>
            <person name="Lind A.E."/>
            <person name="van Eijk R."/>
            <person name="Schleper C."/>
            <person name="Guy L."/>
            <person name="Ettema T.J."/>
        </authorList>
    </citation>
    <scope>NUCLEOTIDE SEQUENCE</scope>
</reference>
<comment type="caution">
    <text evidence="1">The sequence shown here is derived from an EMBL/GenBank/DDBJ whole genome shotgun (WGS) entry which is preliminary data.</text>
</comment>
<protein>
    <submittedName>
        <fullName evidence="1">Uncharacterized protein</fullName>
    </submittedName>
</protein>